<accession>A0A0L6UIM8</accession>
<comment type="caution">
    <text evidence="2">The sequence shown here is derived from an EMBL/GenBank/DDBJ whole genome shotgun (WGS) entry which is preliminary data.</text>
</comment>
<protein>
    <submittedName>
        <fullName evidence="2">Uncharacterized protein</fullName>
    </submittedName>
</protein>
<evidence type="ECO:0000313" key="3">
    <source>
        <dbReference type="Proteomes" id="UP000037035"/>
    </source>
</evidence>
<gene>
    <name evidence="2" type="ORF">VP01_5882g1</name>
</gene>
<evidence type="ECO:0000313" key="2">
    <source>
        <dbReference type="EMBL" id="KNZ48142.1"/>
    </source>
</evidence>
<name>A0A0L6UIM8_9BASI</name>
<reference evidence="2 3" key="1">
    <citation type="submission" date="2015-08" db="EMBL/GenBank/DDBJ databases">
        <title>Next Generation Sequencing and Analysis of the Genome of Puccinia sorghi L Schw, the Causal Agent of Maize Common Rust.</title>
        <authorList>
            <person name="Rochi L."/>
            <person name="Burguener G."/>
            <person name="Darino M."/>
            <person name="Turjanski A."/>
            <person name="Kreff E."/>
            <person name="Dieguez M.J."/>
            <person name="Sacco F."/>
        </authorList>
    </citation>
    <scope>NUCLEOTIDE SEQUENCE [LARGE SCALE GENOMIC DNA]</scope>
    <source>
        <strain evidence="2 3">RO10H11247</strain>
    </source>
</reference>
<dbReference type="VEuPathDB" id="FungiDB:VP01_5882g1"/>
<dbReference type="AlphaFoldDB" id="A0A0L6UIM8"/>
<evidence type="ECO:0000256" key="1">
    <source>
        <dbReference type="SAM" id="MobiDB-lite"/>
    </source>
</evidence>
<feature type="region of interest" description="Disordered" evidence="1">
    <location>
        <begin position="1"/>
        <end position="49"/>
    </location>
</feature>
<feature type="compositionally biased region" description="Low complexity" evidence="1">
    <location>
        <begin position="15"/>
        <end position="36"/>
    </location>
</feature>
<dbReference type="OrthoDB" id="2507256at2759"/>
<keyword evidence="3" id="KW-1185">Reference proteome</keyword>
<organism evidence="2 3">
    <name type="scientific">Puccinia sorghi</name>
    <dbReference type="NCBI Taxonomy" id="27349"/>
    <lineage>
        <taxon>Eukaryota</taxon>
        <taxon>Fungi</taxon>
        <taxon>Dikarya</taxon>
        <taxon>Basidiomycota</taxon>
        <taxon>Pucciniomycotina</taxon>
        <taxon>Pucciniomycetes</taxon>
        <taxon>Pucciniales</taxon>
        <taxon>Pucciniaceae</taxon>
        <taxon>Puccinia</taxon>
    </lineage>
</organism>
<dbReference type="EMBL" id="LAVV01011143">
    <property type="protein sequence ID" value="KNZ48142.1"/>
    <property type="molecule type" value="Genomic_DNA"/>
</dbReference>
<dbReference type="Proteomes" id="UP000037035">
    <property type="component" value="Unassembled WGS sequence"/>
</dbReference>
<dbReference type="STRING" id="27349.A0A0L6UIM8"/>
<sequence>MPPRNKSNQKKSTSKESTPMPTKSSPKPTKTTTKKPAIQRNSSLEERGLPAALEQGMLLLLVVQQKKVHTKSITTGFGLTDEDRKAGISTINEKLERMCPHYHVIKDLMEGQAIYQPLVQG</sequence>
<proteinExistence type="predicted"/>